<dbReference type="AlphaFoldDB" id="A0A645IT70"/>
<name>A0A645IT70_9ZZZZ</name>
<accession>A0A645IT70</accession>
<comment type="caution">
    <text evidence="1">The sequence shown here is derived from an EMBL/GenBank/DDBJ whole genome shotgun (WGS) entry which is preliminary data.</text>
</comment>
<gene>
    <name evidence="1" type="ORF">SDC9_202286</name>
</gene>
<reference evidence="1" key="1">
    <citation type="submission" date="2019-08" db="EMBL/GenBank/DDBJ databases">
        <authorList>
            <person name="Kucharzyk K."/>
            <person name="Murdoch R.W."/>
            <person name="Higgins S."/>
            <person name="Loffler F."/>
        </authorList>
    </citation>
    <scope>NUCLEOTIDE SEQUENCE</scope>
</reference>
<proteinExistence type="predicted"/>
<organism evidence="1">
    <name type="scientific">bioreactor metagenome</name>
    <dbReference type="NCBI Taxonomy" id="1076179"/>
    <lineage>
        <taxon>unclassified sequences</taxon>
        <taxon>metagenomes</taxon>
        <taxon>ecological metagenomes</taxon>
    </lineage>
</organism>
<sequence>MKADSIIALIKFKHPNKGELLEKKNREKKIGRLCHHVNGRKRIGNQYFAGAYFAAYSISDHNKGIGHTGVS</sequence>
<evidence type="ECO:0000313" key="1">
    <source>
        <dbReference type="EMBL" id="MPN54615.1"/>
    </source>
</evidence>
<protein>
    <submittedName>
        <fullName evidence="1">Uncharacterized protein</fullName>
    </submittedName>
</protein>
<dbReference type="EMBL" id="VSSQ01123029">
    <property type="protein sequence ID" value="MPN54615.1"/>
    <property type="molecule type" value="Genomic_DNA"/>
</dbReference>